<feature type="transmembrane region" description="Helical" evidence="9">
    <location>
        <begin position="20"/>
        <end position="39"/>
    </location>
</feature>
<evidence type="ECO:0000256" key="2">
    <source>
        <dbReference type="ARBA" id="ARBA00022475"/>
    </source>
</evidence>
<dbReference type="GO" id="GO:0006508">
    <property type="term" value="P:proteolysis"/>
    <property type="evidence" value="ECO:0007669"/>
    <property type="project" value="UniProtKB-KW"/>
</dbReference>
<feature type="transmembrane region" description="Helical" evidence="9">
    <location>
        <begin position="154"/>
        <end position="170"/>
    </location>
</feature>
<dbReference type="PRINTS" id="PR00781">
    <property type="entry name" value="LIPOSIGPTASE"/>
</dbReference>
<keyword evidence="2 9" id="KW-1003">Cell membrane</keyword>
<organism evidence="12 13">
    <name type="scientific">Acetatifactor muris</name>
    <dbReference type="NCBI Taxonomy" id="879566"/>
    <lineage>
        <taxon>Bacteria</taxon>
        <taxon>Bacillati</taxon>
        <taxon>Bacillota</taxon>
        <taxon>Clostridia</taxon>
        <taxon>Lachnospirales</taxon>
        <taxon>Lachnospiraceae</taxon>
        <taxon>Acetatifactor</taxon>
    </lineage>
</organism>
<feature type="transmembrane region" description="Helical" evidence="9">
    <location>
        <begin position="107"/>
        <end position="126"/>
    </location>
</feature>
<proteinExistence type="inferred from homology"/>
<keyword evidence="8 9" id="KW-0472">Membrane</keyword>
<dbReference type="Pfam" id="PF01252">
    <property type="entry name" value="Peptidase_A8"/>
    <property type="match status" value="1"/>
</dbReference>
<keyword evidence="7 9" id="KW-1133">Transmembrane helix</keyword>
<keyword evidence="5 9" id="KW-0064">Aspartyl protease</keyword>
<sequence>MKEEYSGKNSGKTGLSGEKMKMLILDFAVMTGLLILDQFTKYLALTRLKGTSGIILIDGVLELQYVENTGMAFSLFQQKKGFILLLGFLLLGAILFVLFRLPEQKKFRITHLLLAAVIAGALGNMIDRIRFDFVVDFIAFVLIDYPVFNVADCYIVVSAVVLFFIFMFVYKDEDLEFLSRKRKKAVE</sequence>
<dbReference type="GO" id="GO:0004190">
    <property type="term" value="F:aspartic-type endopeptidase activity"/>
    <property type="evidence" value="ECO:0007669"/>
    <property type="project" value="UniProtKB-UniRule"/>
</dbReference>
<evidence type="ECO:0000256" key="6">
    <source>
        <dbReference type="ARBA" id="ARBA00022801"/>
    </source>
</evidence>
<dbReference type="PANTHER" id="PTHR33695">
    <property type="entry name" value="LIPOPROTEIN SIGNAL PEPTIDASE"/>
    <property type="match status" value="1"/>
</dbReference>
<keyword evidence="13" id="KW-1185">Reference proteome</keyword>
<accession>A0A2K4ZJJ5</accession>
<evidence type="ECO:0000256" key="4">
    <source>
        <dbReference type="ARBA" id="ARBA00022692"/>
    </source>
</evidence>
<dbReference type="Proteomes" id="UP000236311">
    <property type="component" value="Unassembled WGS sequence"/>
</dbReference>
<feature type="active site" evidence="9">
    <location>
        <position position="136"/>
    </location>
</feature>
<dbReference type="EC" id="3.4.23.36" evidence="9"/>
<evidence type="ECO:0000313" key="12">
    <source>
        <dbReference type="EMBL" id="SOY30635.1"/>
    </source>
</evidence>
<evidence type="ECO:0000256" key="11">
    <source>
        <dbReference type="RuleBase" id="RU004181"/>
    </source>
</evidence>
<evidence type="ECO:0000256" key="8">
    <source>
        <dbReference type="ARBA" id="ARBA00023136"/>
    </source>
</evidence>
<dbReference type="HAMAP" id="MF_00161">
    <property type="entry name" value="LspA"/>
    <property type="match status" value="1"/>
</dbReference>
<dbReference type="InterPro" id="IPR001872">
    <property type="entry name" value="Peptidase_A8"/>
</dbReference>
<evidence type="ECO:0000256" key="9">
    <source>
        <dbReference type="HAMAP-Rule" id="MF_00161"/>
    </source>
</evidence>
<comment type="function">
    <text evidence="9 10">This protein specifically catalyzes the removal of signal peptides from prolipoproteins.</text>
</comment>
<comment type="pathway">
    <text evidence="9">Protein modification; lipoprotein biosynthesis (signal peptide cleavage).</text>
</comment>
<dbReference type="RefSeq" id="WP_242982503.1">
    <property type="nucleotide sequence ID" value="NZ_JANJZD010000018.1"/>
</dbReference>
<comment type="similarity">
    <text evidence="1 9 11">Belongs to the peptidase A8 family.</text>
</comment>
<evidence type="ECO:0000256" key="1">
    <source>
        <dbReference type="ARBA" id="ARBA00006139"/>
    </source>
</evidence>
<dbReference type="AlphaFoldDB" id="A0A2K4ZJJ5"/>
<evidence type="ECO:0000256" key="3">
    <source>
        <dbReference type="ARBA" id="ARBA00022670"/>
    </source>
</evidence>
<dbReference type="PROSITE" id="PS00855">
    <property type="entry name" value="SPASE_II"/>
    <property type="match status" value="1"/>
</dbReference>
<keyword evidence="6 9" id="KW-0378">Hydrolase</keyword>
<dbReference type="GO" id="GO:0005886">
    <property type="term" value="C:plasma membrane"/>
    <property type="evidence" value="ECO:0007669"/>
    <property type="project" value="UniProtKB-SubCell"/>
</dbReference>
<dbReference type="NCBIfam" id="TIGR00077">
    <property type="entry name" value="lspA"/>
    <property type="match status" value="1"/>
</dbReference>
<dbReference type="PANTHER" id="PTHR33695:SF1">
    <property type="entry name" value="LIPOPROTEIN SIGNAL PEPTIDASE"/>
    <property type="match status" value="1"/>
</dbReference>
<dbReference type="UniPathway" id="UPA00665"/>
<feature type="transmembrane region" description="Helical" evidence="9">
    <location>
        <begin position="81"/>
        <end position="101"/>
    </location>
</feature>
<feature type="active site" evidence="9">
    <location>
        <position position="152"/>
    </location>
</feature>
<evidence type="ECO:0000313" key="13">
    <source>
        <dbReference type="Proteomes" id="UP000236311"/>
    </source>
</evidence>
<name>A0A2K4ZJJ5_9FIRM</name>
<keyword evidence="3 9" id="KW-0645">Protease</keyword>
<evidence type="ECO:0000256" key="10">
    <source>
        <dbReference type="RuleBase" id="RU000594"/>
    </source>
</evidence>
<gene>
    <name evidence="9 12" type="primary">lspA</name>
    <name evidence="12" type="ORF">AMURIS_03366</name>
</gene>
<keyword evidence="12" id="KW-0449">Lipoprotein</keyword>
<dbReference type="EMBL" id="OFSM01000018">
    <property type="protein sequence ID" value="SOY30635.1"/>
    <property type="molecule type" value="Genomic_DNA"/>
</dbReference>
<comment type="catalytic activity">
    <reaction evidence="9 10">
        <text>Release of signal peptides from bacterial membrane prolipoproteins. Hydrolyzes -Xaa-Yaa-Zaa-|-(S,diacylglyceryl)Cys-, in which Xaa is hydrophobic (preferably Leu), and Yaa (Ala or Ser) and Zaa (Gly or Ala) have small, neutral side chains.</text>
        <dbReference type="EC" id="3.4.23.36"/>
    </reaction>
</comment>
<comment type="subcellular location">
    <subcellularLocation>
        <location evidence="9">Cell membrane</location>
        <topology evidence="9">Multi-pass membrane protein</topology>
    </subcellularLocation>
</comment>
<evidence type="ECO:0000256" key="5">
    <source>
        <dbReference type="ARBA" id="ARBA00022750"/>
    </source>
</evidence>
<protein>
    <recommendedName>
        <fullName evidence="9">Lipoprotein signal peptidase</fullName>
        <ecNumber evidence="9">3.4.23.36</ecNumber>
    </recommendedName>
    <alternativeName>
        <fullName evidence="9">Prolipoprotein signal peptidase</fullName>
    </alternativeName>
    <alternativeName>
        <fullName evidence="9">Signal peptidase II</fullName>
        <shortName evidence="9">SPase II</shortName>
    </alternativeName>
</protein>
<keyword evidence="4 9" id="KW-0812">Transmembrane</keyword>
<evidence type="ECO:0000256" key="7">
    <source>
        <dbReference type="ARBA" id="ARBA00022989"/>
    </source>
</evidence>
<reference evidence="12 13" key="1">
    <citation type="submission" date="2018-01" db="EMBL/GenBank/DDBJ databases">
        <authorList>
            <person name="Gaut B.S."/>
            <person name="Morton B.R."/>
            <person name="Clegg M.T."/>
            <person name="Duvall M.R."/>
        </authorList>
    </citation>
    <scope>NUCLEOTIDE SEQUENCE [LARGE SCALE GENOMIC DNA]</scope>
    <source>
        <strain evidence="12">GP69</strain>
    </source>
</reference>